<dbReference type="EMBL" id="CP071793">
    <property type="protein sequence ID" value="QTD51663.1"/>
    <property type="molecule type" value="Genomic_DNA"/>
</dbReference>
<evidence type="ECO:0000313" key="3">
    <source>
        <dbReference type="Proteomes" id="UP000663929"/>
    </source>
</evidence>
<dbReference type="Gene3D" id="2.60.40.10">
    <property type="entry name" value="Immunoglobulins"/>
    <property type="match status" value="1"/>
</dbReference>
<dbReference type="InterPro" id="IPR013783">
    <property type="entry name" value="Ig-like_fold"/>
</dbReference>
<accession>A0A8A4TQ41</accession>
<feature type="domain" description="Ig-like" evidence="1">
    <location>
        <begin position="590"/>
        <end position="707"/>
    </location>
</feature>
<dbReference type="RefSeq" id="WP_237381789.1">
    <property type="nucleotide sequence ID" value="NZ_CP071793.1"/>
</dbReference>
<sequence length="861" mass="91407">MALGSDGHLFLTGQASDGFATTPGAFLQEMYGQSAFVMKVTSDASEVVYATGVVAQGNSVGQALLVDEAGQVILAGQTRSQNGTLPVPAGAFDTVSEGRNEGFVCRFDAAGANLLAATWLGGDDLDIPYGIAAMSQGEIVVVGETRSTEYPTNRDWGTQFGTTEGDHWFVTRLDASFGTSPFSTVLEMYGDESTADVAVDETGAVYLLGQSRAPDFPTSEGAYQSDLANTYDIVVSKLSSDGSQLLFSTYLGGNAWDFGQAIAVAPDGRVIVTGNVRSTDFPTTDGVIDPTPPEEDREDIFVAKLSADGTNLDYSTFLGEARGEVRDLTVDGEGNALIAGRGFNWPVTPGVFTGTRSGSGPVLMLISSDGSTILKGTHLGFGDGGDLASSVALDASGAVYMAGTTFYGDNFPHTQIVGTLYENDGWFLKLSPSWETMEYGLLLGSDHGDQDEIVDLALDGETSVYLTGNTQYIGGSGEPCGETNYLDRAFVVRVDPENGGLVWNQCLGGNRSEEARDIAVTGTGRIFVSLDTSSNEFALSEDAFDTTFNGLRDALLVELDQDGNQVYATYIGGADEDYADGLAVTTDENPVLAGFTRGDMPVTAGTVQPAPTGSYNMWVMKLLIGCSAPGHLRPPSRLQACIGDNLELQIPVTGSQPMAFQWFKDDVPIEGATMATLVLTDLDLSDAGSYTREASNDCGTSTSQAIEVLLETPSEEDRVVLTPPVQSLGLRPSTFSYWLSCERADDSTRWIVPEQVTASEEGNYLLVQSAEPGRHAIGLEVTAAGESGTLLRQAMLLVPAQDAFRDYNGDGMNTLADWWSLATHWNTDYALDPNDDGSIDVLDFFYLAIDPVDQAASQSGE</sequence>
<dbReference type="PANTHER" id="PTHR35580">
    <property type="entry name" value="CELL SURFACE GLYCOPROTEIN (S-LAYER PROTEIN)-LIKE PROTEIN"/>
    <property type="match status" value="1"/>
</dbReference>
<dbReference type="PROSITE" id="PS50835">
    <property type="entry name" value="IG_LIKE"/>
    <property type="match status" value="1"/>
</dbReference>
<dbReference type="InterPro" id="IPR036179">
    <property type="entry name" value="Ig-like_dom_sf"/>
</dbReference>
<evidence type="ECO:0000313" key="2">
    <source>
        <dbReference type="EMBL" id="QTD51663.1"/>
    </source>
</evidence>
<dbReference type="Pfam" id="PF07679">
    <property type="entry name" value="I-set"/>
    <property type="match status" value="1"/>
</dbReference>
<dbReference type="SUPFAM" id="SSF101898">
    <property type="entry name" value="NHL repeat"/>
    <property type="match status" value="1"/>
</dbReference>
<reference evidence="2" key="1">
    <citation type="submission" date="2021-03" db="EMBL/GenBank/DDBJ databases">
        <title>Acanthopleuribacteraceae sp. M133.</title>
        <authorList>
            <person name="Wang G."/>
        </authorList>
    </citation>
    <scope>NUCLEOTIDE SEQUENCE</scope>
    <source>
        <strain evidence="2">M133</strain>
    </source>
</reference>
<dbReference type="AlphaFoldDB" id="A0A8A4TQ41"/>
<proteinExistence type="predicted"/>
<name>A0A8A4TQ41_SULCO</name>
<gene>
    <name evidence="2" type="ORF">J3U87_04265</name>
</gene>
<dbReference type="InterPro" id="IPR013098">
    <property type="entry name" value="Ig_I-set"/>
</dbReference>
<organism evidence="2 3">
    <name type="scientific">Sulfidibacter corallicola</name>
    <dbReference type="NCBI Taxonomy" id="2818388"/>
    <lineage>
        <taxon>Bacteria</taxon>
        <taxon>Pseudomonadati</taxon>
        <taxon>Acidobacteriota</taxon>
        <taxon>Holophagae</taxon>
        <taxon>Acanthopleuribacterales</taxon>
        <taxon>Acanthopleuribacteraceae</taxon>
        <taxon>Sulfidibacter</taxon>
    </lineage>
</organism>
<dbReference type="InterPro" id="IPR052918">
    <property type="entry name" value="Motility_Chemotaxis_Reg"/>
</dbReference>
<dbReference type="InterPro" id="IPR007110">
    <property type="entry name" value="Ig-like_dom"/>
</dbReference>
<dbReference type="Proteomes" id="UP000663929">
    <property type="component" value="Chromosome"/>
</dbReference>
<dbReference type="PROSITE" id="PS00018">
    <property type="entry name" value="EF_HAND_1"/>
    <property type="match status" value="1"/>
</dbReference>
<dbReference type="InterPro" id="IPR018247">
    <property type="entry name" value="EF_Hand_1_Ca_BS"/>
</dbReference>
<dbReference type="PANTHER" id="PTHR35580:SF1">
    <property type="entry name" value="PHYTASE-LIKE DOMAIN-CONTAINING PROTEIN"/>
    <property type="match status" value="1"/>
</dbReference>
<protein>
    <recommendedName>
        <fullName evidence="1">Ig-like domain-containing protein</fullName>
    </recommendedName>
</protein>
<dbReference type="KEGG" id="scor:J3U87_04265"/>
<dbReference type="SUPFAM" id="SSF48726">
    <property type="entry name" value="Immunoglobulin"/>
    <property type="match status" value="1"/>
</dbReference>
<evidence type="ECO:0000259" key="1">
    <source>
        <dbReference type="PROSITE" id="PS50835"/>
    </source>
</evidence>
<keyword evidence="3" id="KW-1185">Reference proteome</keyword>